<dbReference type="Proteomes" id="UP001549146">
    <property type="component" value="Unassembled WGS sequence"/>
</dbReference>
<sequence length="220" mass="24041">MKSFMTMFLLGIFSISFSQVKLEVGEFNKLETFDKLNVKLVQSDSQYIEVTGPKAENVEFVNKNKVLKVRMNTKEFLQGETTQVIVYYKDLQSISANEGSFVTSDETIDRNDFLINAKEGSFVALDLEVENLEIKTHTGANIEVSGNAENQSVVSNSGGKYNGETLITSTTEVTVNAGGEAKVYALNQVEAKTRAGGNIHIYGGAKVSQKTIVGGSVHIH</sequence>
<organism evidence="2 3">
    <name type="scientific">Moheibacter stercoris</name>
    <dbReference type="NCBI Taxonomy" id="1628251"/>
    <lineage>
        <taxon>Bacteria</taxon>
        <taxon>Pseudomonadati</taxon>
        <taxon>Bacteroidota</taxon>
        <taxon>Flavobacteriia</taxon>
        <taxon>Flavobacteriales</taxon>
        <taxon>Weeksellaceae</taxon>
        <taxon>Moheibacter</taxon>
    </lineage>
</organism>
<evidence type="ECO:0000313" key="3">
    <source>
        <dbReference type="Proteomes" id="UP001549146"/>
    </source>
</evidence>
<evidence type="ECO:0000313" key="2">
    <source>
        <dbReference type="EMBL" id="MET3732169.1"/>
    </source>
</evidence>
<proteinExistence type="predicted"/>
<reference evidence="2 3" key="1">
    <citation type="submission" date="2024-06" db="EMBL/GenBank/DDBJ databases">
        <title>Genomic Encyclopedia of Type Strains, Phase IV (KMG-IV): sequencing the most valuable type-strain genomes for metagenomic binning, comparative biology and taxonomic classification.</title>
        <authorList>
            <person name="Goeker M."/>
        </authorList>
    </citation>
    <scope>NUCLEOTIDE SEQUENCE [LARGE SCALE GENOMIC DNA]</scope>
    <source>
        <strain evidence="2 3">DSM 29388</strain>
    </source>
</reference>
<accession>A0ABV2LUE7</accession>
<dbReference type="RefSeq" id="WP_354509124.1">
    <property type="nucleotide sequence ID" value="NZ_JBEPMO010000009.1"/>
</dbReference>
<gene>
    <name evidence="2" type="ORF">ABID46_001756</name>
</gene>
<dbReference type="EMBL" id="JBEPMO010000009">
    <property type="protein sequence ID" value="MET3732169.1"/>
    <property type="molecule type" value="Genomic_DNA"/>
</dbReference>
<comment type="caution">
    <text evidence="2">The sequence shown here is derived from an EMBL/GenBank/DDBJ whole genome shotgun (WGS) entry which is preliminary data.</text>
</comment>
<feature type="domain" description="Putative auto-transporter adhesin head GIN" evidence="1">
    <location>
        <begin position="26"/>
        <end position="204"/>
    </location>
</feature>
<protein>
    <recommendedName>
        <fullName evidence="1">Putative auto-transporter adhesin head GIN domain-containing protein</fullName>
    </recommendedName>
</protein>
<name>A0ABV2LUE7_9FLAO</name>
<dbReference type="InterPro" id="IPR021255">
    <property type="entry name" value="DUF2807"/>
</dbReference>
<dbReference type="Gene3D" id="2.160.20.120">
    <property type="match status" value="1"/>
</dbReference>
<evidence type="ECO:0000259" key="1">
    <source>
        <dbReference type="Pfam" id="PF10988"/>
    </source>
</evidence>
<keyword evidence="3" id="KW-1185">Reference proteome</keyword>
<dbReference type="Pfam" id="PF10988">
    <property type="entry name" value="DUF2807"/>
    <property type="match status" value="1"/>
</dbReference>